<protein>
    <submittedName>
        <fullName evidence="1">Uncharacterized protein</fullName>
    </submittedName>
</protein>
<dbReference type="GO" id="GO:0003676">
    <property type="term" value="F:nucleic acid binding"/>
    <property type="evidence" value="ECO:0007669"/>
    <property type="project" value="InterPro"/>
</dbReference>
<dbReference type="Proteomes" id="UP000033101">
    <property type="component" value="Chromosome"/>
</dbReference>
<dbReference type="EMBL" id="CP009516">
    <property type="protein sequence ID" value="AKB80068.1"/>
    <property type="molecule type" value="Genomic_DNA"/>
</dbReference>
<organism evidence="1 2">
    <name type="scientific">Methanosarcina horonobensis HB-1 = JCM 15518</name>
    <dbReference type="NCBI Taxonomy" id="1434110"/>
    <lineage>
        <taxon>Archaea</taxon>
        <taxon>Methanobacteriati</taxon>
        <taxon>Methanobacteriota</taxon>
        <taxon>Stenosarchaea group</taxon>
        <taxon>Methanomicrobia</taxon>
        <taxon>Methanosarcinales</taxon>
        <taxon>Methanosarcinaceae</taxon>
        <taxon>Methanosarcina</taxon>
    </lineage>
</organism>
<name>A0A0E3SIX3_9EURY</name>
<evidence type="ECO:0000313" key="1">
    <source>
        <dbReference type="EMBL" id="AKB80068.1"/>
    </source>
</evidence>
<proteinExistence type="predicted"/>
<sequence>MLEVYCDSSYNEGEDSYIGCVVLRNDMQIHQSTTKVLGDPRNNLDCELSALDFAISLVGIFSEGDKEIVVYNDSTEAVKVFQGRVQEVEKEFSGSRVSFEYIPREKVNQAAADSLSKKFPVFFSSTATCRVESFSRREDILSDIARNKSSVFYLEKVPKMSTNKKTCYRLVIRTMEKVLSDDRFYSIKKGGPGTQVKAAEEIRKDLSNLEILSSLKAKGVRLENSYFLLTDDTWGLRGTDSQACSILPSSIPHKIICDEVDRSPQNLFKRAERFR</sequence>
<evidence type="ECO:0000313" key="2">
    <source>
        <dbReference type="Proteomes" id="UP000033101"/>
    </source>
</evidence>
<dbReference type="SUPFAM" id="SSF53098">
    <property type="entry name" value="Ribonuclease H-like"/>
    <property type="match status" value="1"/>
</dbReference>
<dbReference type="PATRIC" id="fig|1434110.4.peg.4590"/>
<dbReference type="Gene3D" id="3.30.420.10">
    <property type="entry name" value="Ribonuclease H-like superfamily/Ribonuclease H"/>
    <property type="match status" value="1"/>
</dbReference>
<dbReference type="AlphaFoldDB" id="A0A0E3SIX3"/>
<dbReference type="InterPro" id="IPR012337">
    <property type="entry name" value="RNaseH-like_sf"/>
</dbReference>
<gene>
    <name evidence="1" type="ORF">MSHOH_3585</name>
</gene>
<dbReference type="KEGG" id="mhor:MSHOH_3585"/>
<keyword evidence="2" id="KW-1185">Reference proteome</keyword>
<dbReference type="OrthoDB" id="135299at2157"/>
<dbReference type="RefSeq" id="WP_048142105.1">
    <property type="nucleotide sequence ID" value="NZ_CP009516.1"/>
</dbReference>
<dbReference type="InterPro" id="IPR036397">
    <property type="entry name" value="RNaseH_sf"/>
</dbReference>
<reference evidence="1 2" key="1">
    <citation type="submission" date="2014-07" db="EMBL/GenBank/DDBJ databases">
        <title>Methanogenic archaea and the global carbon cycle.</title>
        <authorList>
            <person name="Henriksen J.R."/>
            <person name="Luke J."/>
            <person name="Reinhart S."/>
            <person name="Benedict M.N."/>
            <person name="Youngblut N.D."/>
            <person name="Metcalf M.E."/>
            <person name="Whitaker R.J."/>
            <person name="Metcalf W.W."/>
        </authorList>
    </citation>
    <scope>NUCLEOTIDE SEQUENCE [LARGE SCALE GENOMIC DNA]</scope>
    <source>
        <strain evidence="1 2">HB-1</strain>
    </source>
</reference>
<dbReference type="HOGENOM" id="CLU_996075_0_0_2"/>
<accession>A0A0E3SIX3</accession>
<dbReference type="GeneID" id="24832932"/>